<keyword evidence="3" id="KW-1185">Reference proteome</keyword>
<dbReference type="EMBL" id="CAJNOR010008045">
    <property type="protein sequence ID" value="CAF1627679.1"/>
    <property type="molecule type" value="Genomic_DNA"/>
</dbReference>
<dbReference type="Proteomes" id="UP000663852">
    <property type="component" value="Unassembled WGS sequence"/>
</dbReference>
<sequence>MMVFLVNSKSFYSDNDDDSFERRDNVMQSLLRRRLQKRRECGGDDDDLLKVGKPCHHHFECCSAYCARTCKPCGNVAHCLDCNRKDISGPTCSLSPIVIHILLEHLALSVIQNIPNEDNTIILLQEHALDDRHPEINIVKTADQSQ</sequence>
<evidence type="ECO:0000313" key="1">
    <source>
        <dbReference type="EMBL" id="CAF1188007.1"/>
    </source>
</evidence>
<evidence type="ECO:0000313" key="3">
    <source>
        <dbReference type="Proteomes" id="UP000663828"/>
    </source>
</evidence>
<reference evidence="1" key="1">
    <citation type="submission" date="2021-02" db="EMBL/GenBank/DDBJ databases">
        <authorList>
            <person name="Nowell W R."/>
        </authorList>
    </citation>
    <scope>NUCLEOTIDE SEQUENCE</scope>
</reference>
<evidence type="ECO:0000313" key="2">
    <source>
        <dbReference type="EMBL" id="CAF1627679.1"/>
    </source>
</evidence>
<gene>
    <name evidence="1" type="ORF">EDS130_LOCUS24635</name>
    <name evidence="2" type="ORF">XAT740_LOCUS51134</name>
</gene>
<evidence type="ECO:0000313" key="4">
    <source>
        <dbReference type="Proteomes" id="UP000663852"/>
    </source>
</evidence>
<dbReference type="EMBL" id="CAJNOJ010000141">
    <property type="protein sequence ID" value="CAF1188007.1"/>
    <property type="molecule type" value="Genomic_DNA"/>
</dbReference>
<dbReference type="AlphaFoldDB" id="A0A814VJM1"/>
<comment type="caution">
    <text evidence="1">The sequence shown here is derived from an EMBL/GenBank/DDBJ whole genome shotgun (WGS) entry which is preliminary data.</text>
</comment>
<proteinExistence type="predicted"/>
<organism evidence="1 4">
    <name type="scientific">Adineta ricciae</name>
    <name type="common">Rotifer</name>
    <dbReference type="NCBI Taxonomy" id="249248"/>
    <lineage>
        <taxon>Eukaryota</taxon>
        <taxon>Metazoa</taxon>
        <taxon>Spiralia</taxon>
        <taxon>Gnathifera</taxon>
        <taxon>Rotifera</taxon>
        <taxon>Eurotatoria</taxon>
        <taxon>Bdelloidea</taxon>
        <taxon>Adinetida</taxon>
        <taxon>Adinetidae</taxon>
        <taxon>Adineta</taxon>
    </lineage>
</organism>
<dbReference type="Proteomes" id="UP000663828">
    <property type="component" value="Unassembled WGS sequence"/>
</dbReference>
<accession>A0A814VJM1</accession>
<protein>
    <submittedName>
        <fullName evidence="1">Uncharacterized protein</fullName>
    </submittedName>
</protein>
<name>A0A814VJM1_ADIRI</name>